<protein>
    <submittedName>
        <fullName evidence="1">Uncharacterized protein</fullName>
    </submittedName>
</protein>
<reference evidence="1 2" key="1">
    <citation type="submission" date="2022-10" db="EMBL/GenBank/DDBJ databases">
        <authorList>
            <person name="Xie J."/>
            <person name="Shen N."/>
        </authorList>
    </citation>
    <scope>NUCLEOTIDE SEQUENCE [LARGE SCALE GENOMIC DNA]</scope>
    <source>
        <strain evidence="1 2">DSM 41681</strain>
    </source>
</reference>
<organism evidence="1 2">
    <name type="scientific">Streptomyces kunmingensis</name>
    <dbReference type="NCBI Taxonomy" id="68225"/>
    <lineage>
        <taxon>Bacteria</taxon>
        <taxon>Bacillati</taxon>
        <taxon>Actinomycetota</taxon>
        <taxon>Actinomycetes</taxon>
        <taxon>Kitasatosporales</taxon>
        <taxon>Streptomycetaceae</taxon>
        <taxon>Streptomyces</taxon>
    </lineage>
</organism>
<gene>
    <name evidence="1" type="ORF">OKJ48_17425</name>
</gene>
<evidence type="ECO:0000313" key="2">
    <source>
        <dbReference type="Proteomes" id="UP001352223"/>
    </source>
</evidence>
<name>A0ABU6CC18_9ACTN</name>
<dbReference type="RefSeq" id="WP_324769433.1">
    <property type="nucleotide sequence ID" value="NZ_BAAATS010000054.1"/>
</dbReference>
<sequence>MTMHPFLRLFTPGRPGKDEEALRALLSRVNCNDRREPGREAAEIEETLRRARQSAGTAGLSLLL</sequence>
<keyword evidence="2" id="KW-1185">Reference proteome</keyword>
<accession>A0ABU6CC18</accession>
<evidence type="ECO:0000313" key="1">
    <source>
        <dbReference type="EMBL" id="MEB3962014.1"/>
    </source>
</evidence>
<dbReference type="EMBL" id="JAOZYB010000118">
    <property type="protein sequence ID" value="MEB3962014.1"/>
    <property type="molecule type" value="Genomic_DNA"/>
</dbReference>
<proteinExistence type="predicted"/>
<comment type="caution">
    <text evidence="1">The sequence shown here is derived from an EMBL/GenBank/DDBJ whole genome shotgun (WGS) entry which is preliminary data.</text>
</comment>
<dbReference type="Proteomes" id="UP001352223">
    <property type="component" value="Unassembled WGS sequence"/>
</dbReference>